<dbReference type="EMBL" id="KZ820795">
    <property type="protein sequence ID" value="PWN46660.1"/>
    <property type="molecule type" value="Genomic_DNA"/>
</dbReference>
<reference evidence="1 2" key="1">
    <citation type="journal article" date="2018" name="Mol. Biol. Evol.">
        <title>Broad Genomic Sampling Reveals a Smut Pathogenic Ancestry of the Fungal Clade Ustilaginomycotina.</title>
        <authorList>
            <person name="Kijpornyongpan T."/>
            <person name="Mondo S.J."/>
            <person name="Barry K."/>
            <person name="Sandor L."/>
            <person name="Lee J."/>
            <person name="Lipzen A."/>
            <person name="Pangilinan J."/>
            <person name="LaButti K."/>
            <person name="Hainaut M."/>
            <person name="Henrissat B."/>
            <person name="Grigoriev I.V."/>
            <person name="Spatafora J.W."/>
            <person name="Aime M.C."/>
        </authorList>
    </citation>
    <scope>NUCLEOTIDE SEQUENCE [LARGE SCALE GENOMIC DNA]</scope>
    <source>
        <strain evidence="1 2">SA 807</strain>
    </source>
</reference>
<gene>
    <name evidence="1" type="ORF">IE53DRAFT_391171</name>
</gene>
<accession>A0ACD0NLF9</accession>
<evidence type="ECO:0000313" key="2">
    <source>
        <dbReference type="Proteomes" id="UP000245626"/>
    </source>
</evidence>
<dbReference type="Proteomes" id="UP000245626">
    <property type="component" value="Unassembled WGS sequence"/>
</dbReference>
<proteinExistence type="predicted"/>
<sequence>MVQNIQAHNSRGSSSTTTVTQALNGTTILVTGAAGFVGTALLFRLLCDPKFSGIKKVIALIRGETVEKATKRLPQTLQPFTLPDQNGEGSEARLVVLTGDCGRPNFGLKGQDLEQALKTDIVIHAAGDTRFTLPLQDAIGSISDLSYMSSRFSLTSPRVKTHIHLSTSFVGWFLDHGKVVKEDFIQNDLDADVTNHSDHVNTYFHAKTLAEGCVNALFTQQAGRKLHRKAARIFRLSTIGPAVDFPRKGWGAGHPSSPVCAALAAEKVKDLSALVDGAFLDVIPIDVAVNQIVALTAAVHSTHSLPLDDEHHPRNPLNPLNQHMTNIPVYNVCSGLRGEENISIDTLNSEEVKIEEPYIPEKNLMKVYKPFLTKILDFDNQRAKGVLGMKGLSPNGTDDASAVSSKLEDQLRLGLNLEGGQGEPAALGTDPESDGEDSSEASATRSSRSSSSSSSDSDSTSSEPESTATTVTTSTANLGSKADGYQATSWNLGAGWRDPSIDVEHLEVDVGPCVVSRWGELDCSKQGSNTELKGWKGYLRMISDEMEEKGPREDWVSYVD</sequence>
<organism evidence="1 2">
    <name type="scientific">Violaceomyces palustris</name>
    <dbReference type="NCBI Taxonomy" id="1673888"/>
    <lineage>
        <taxon>Eukaryota</taxon>
        <taxon>Fungi</taxon>
        <taxon>Dikarya</taxon>
        <taxon>Basidiomycota</taxon>
        <taxon>Ustilaginomycotina</taxon>
        <taxon>Ustilaginomycetes</taxon>
        <taxon>Violaceomycetales</taxon>
        <taxon>Violaceomycetaceae</taxon>
        <taxon>Violaceomyces</taxon>
    </lineage>
</organism>
<protein>
    <submittedName>
        <fullName evidence="1">Uncharacterized protein</fullName>
    </submittedName>
</protein>
<evidence type="ECO:0000313" key="1">
    <source>
        <dbReference type="EMBL" id="PWN46660.1"/>
    </source>
</evidence>
<name>A0ACD0NLF9_9BASI</name>
<keyword evidence="2" id="KW-1185">Reference proteome</keyword>